<gene>
    <name evidence="4" type="ORF">NY149_00945</name>
</gene>
<evidence type="ECO:0000259" key="3">
    <source>
        <dbReference type="PROSITE" id="PS51782"/>
    </source>
</evidence>
<name>A0AAE9XEZ8_PORGN</name>
<dbReference type="GO" id="GO:0000270">
    <property type="term" value="P:peptidoglycan metabolic process"/>
    <property type="evidence" value="ECO:0007669"/>
    <property type="project" value="InterPro"/>
</dbReference>
<comment type="similarity">
    <text evidence="1">Belongs to the transglycosylase Slt family.</text>
</comment>
<dbReference type="SMART" id="SM00257">
    <property type="entry name" value="LysM"/>
    <property type="match status" value="1"/>
</dbReference>
<evidence type="ECO:0000256" key="2">
    <source>
        <dbReference type="SAM" id="MobiDB-lite"/>
    </source>
</evidence>
<dbReference type="InterPro" id="IPR018392">
    <property type="entry name" value="LysM"/>
</dbReference>
<feature type="region of interest" description="Disordered" evidence="2">
    <location>
        <begin position="363"/>
        <end position="382"/>
    </location>
</feature>
<dbReference type="PROSITE" id="PS51782">
    <property type="entry name" value="LYSM"/>
    <property type="match status" value="1"/>
</dbReference>
<feature type="compositionally biased region" description="Basic residues" evidence="2">
    <location>
        <begin position="435"/>
        <end position="451"/>
    </location>
</feature>
<dbReference type="GO" id="GO:0016020">
    <property type="term" value="C:membrane"/>
    <property type="evidence" value="ECO:0007669"/>
    <property type="project" value="InterPro"/>
</dbReference>
<dbReference type="SUPFAM" id="SSF54106">
    <property type="entry name" value="LysM domain"/>
    <property type="match status" value="1"/>
</dbReference>
<proteinExistence type="inferred from homology"/>
<dbReference type="CDD" id="cd00118">
    <property type="entry name" value="LysM"/>
    <property type="match status" value="1"/>
</dbReference>
<feature type="domain" description="LysM" evidence="3">
    <location>
        <begin position="384"/>
        <end position="427"/>
    </location>
</feature>
<dbReference type="InterPro" id="IPR000189">
    <property type="entry name" value="Transglyc_AS"/>
</dbReference>
<dbReference type="SUPFAM" id="SSF53955">
    <property type="entry name" value="Lysozyme-like"/>
    <property type="match status" value="1"/>
</dbReference>
<dbReference type="Gene3D" id="3.10.350.10">
    <property type="entry name" value="LysM domain"/>
    <property type="match status" value="1"/>
</dbReference>
<dbReference type="AlphaFoldDB" id="A0AAE9XEZ8"/>
<dbReference type="PANTHER" id="PTHR37423">
    <property type="entry name" value="SOLUBLE LYTIC MUREIN TRANSGLYCOSYLASE-RELATED"/>
    <property type="match status" value="1"/>
</dbReference>
<dbReference type="InterPro" id="IPR008258">
    <property type="entry name" value="Transglycosylase_SLT_dom_1"/>
</dbReference>
<sequence length="451" mass="50863">MLRMKYCLLPALIAFLAFLPVRSSYAIGRYTPADSTQELRDAARRLLPSSSLDKDLERLLRTWHKGYSTKTKRGERPCVNSDTGPYTSDSAYIRRLSALPSAVPIQFNPAVKQCIKLYTEERRRLVRYMLSLADLYFPQIEETLDRHNLPIELKYLTIVESALNPTAVSPAGAAGIWQFMLATGKIYGLTINSLVDERLDLQKSTEAACRYFKDMYDLYRDWLLCIAAYNCGLGNVNKAIRMSGGKTDFWEIYPYLPRETRNYIPLFIGAYYAMHYHIEHEICAGETGVPLATDTIMLSRQVSFDRIRLLSGVSNDELQLLNPQYKRGIIPGNTQLCRLRLPVASIKKLDKVRDSLYSPDLEASVSDFPEQGGQHSGGSGRTAIFHNVKQGETLLSIAKRYGTTVAAIKRANGLKSSSVKPGQRLQITKSSASGTKKKSKYSSKRKSRRRK</sequence>
<dbReference type="RefSeq" id="WP_088224068.1">
    <property type="nucleotide sequence ID" value="NZ_CP116613.1"/>
</dbReference>
<accession>A0AAE9XEZ8</accession>
<dbReference type="PROSITE" id="PS00922">
    <property type="entry name" value="TRANSGLYCOSYLASE"/>
    <property type="match status" value="1"/>
</dbReference>
<dbReference type="CDD" id="cd16894">
    <property type="entry name" value="MltD-like"/>
    <property type="match status" value="1"/>
</dbReference>
<evidence type="ECO:0000313" key="4">
    <source>
        <dbReference type="EMBL" id="WCF99236.1"/>
    </source>
</evidence>
<dbReference type="Proteomes" id="UP001179540">
    <property type="component" value="Chromosome"/>
</dbReference>
<dbReference type="Pfam" id="PF01464">
    <property type="entry name" value="SLT"/>
    <property type="match status" value="1"/>
</dbReference>
<feature type="region of interest" description="Disordered" evidence="2">
    <location>
        <begin position="414"/>
        <end position="451"/>
    </location>
</feature>
<protein>
    <submittedName>
        <fullName evidence="4">Transglycosylase SLT domain-containing protein</fullName>
    </submittedName>
</protein>
<reference evidence="4" key="1">
    <citation type="submission" date="2023-01" db="EMBL/GenBank/DDBJ databases">
        <title>Phages are important unrecognized players in the ecology of the oral pathogen Porphyromonas gingivalis.</title>
        <authorList>
            <person name="Matrishin C.B."/>
            <person name="Kauffman K.M."/>
        </authorList>
    </citation>
    <scope>NUCLEOTIDE SEQUENCE</scope>
    <source>
        <strain evidence="4">HG1691old</strain>
    </source>
</reference>
<organism evidence="4 5">
    <name type="scientific">Porphyromonas gingivalis</name>
    <name type="common">Bacteroides gingivalis</name>
    <dbReference type="NCBI Taxonomy" id="837"/>
    <lineage>
        <taxon>Bacteria</taxon>
        <taxon>Pseudomonadati</taxon>
        <taxon>Bacteroidota</taxon>
        <taxon>Bacteroidia</taxon>
        <taxon>Bacteroidales</taxon>
        <taxon>Porphyromonadaceae</taxon>
        <taxon>Porphyromonas</taxon>
    </lineage>
</organism>
<dbReference type="PANTHER" id="PTHR37423:SF2">
    <property type="entry name" value="MEMBRANE-BOUND LYTIC MUREIN TRANSGLYCOSYLASE C"/>
    <property type="match status" value="1"/>
</dbReference>
<dbReference type="EMBL" id="CP116613">
    <property type="protein sequence ID" value="WCF99236.1"/>
    <property type="molecule type" value="Genomic_DNA"/>
</dbReference>
<dbReference type="Pfam" id="PF01476">
    <property type="entry name" value="LysM"/>
    <property type="match status" value="1"/>
</dbReference>
<dbReference type="GO" id="GO:0008933">
    <property type="term" value="F:peptidoglycan lytic transglycosylase activity"/>
    <property type="evidence" value="ECO:0007669"/>
    <property type="project" value="InterPro"/>
</dbReference>
<feature type="compositionally biased region" description="Polar residues" evidence="2">
    <location>
        <begin position="414"/>
        <end position="428"/>
    </location>
</feature>
<dbReference type="Gene3D" id="1.10.530.10">
    <property type="match status" value="1"/>
</dbReference>
<evidence type="ECO:0000313" key="5">
    <source>
        <dbReference type="Proteomes" id="UP001179540"/>
    </source>
</evidence>
<dbReference type="InterPro" id="IPR023346">
    <property type="entry name" value="Lysozyme-like_dom_sf"/>
</dbReference>
<dbReference type="InterPro" id="IPR036779">
    <property type="entry name" value="LysM_dom_sf"/>
</dbReference>
<evidence type="ECO:0000256" key="1">
    <source>
        <dbReference type="ARBA" id="ARBA00007734"/>
    </source>
</evidence>